<protein>
    <submittedName>
        <fullName evidence="2">Uncharacterized protein</fullName>
    </submittedName>
</protein>
<feature type="region of interest" description="Disordered" evidence="1">
    <location>
        <begin position="72"/>
        <end position="98"/>
    </location>
</feature>
<feature type="region of interest" description="Disordered" evidence="1">
    <location>
        <begin position="120"/>
        <end position="140"/>
    </location>
</feature>
<dbReference type="EMBL" id="CP000283">
    <property type="protein sequence ID" value="ABE38000.1"/>
    <property type="molecule type" value="Genomic_DNA"/>
</dbReference>
<reference evidence="2 3" key="1">
    <citation type="submission" date="2006-03" db="EMBL/GenBank/DDBJ databases">
        <title>Complete sequence of Rhodopseudomonas palustris BisB5.</title>
        <authorList>
            <consortium name="US DOE Joint Genome Institute"/>
            <person name="Copeland A."/>
            <person name="Lucas S."/>
            <person name="Lapidus A."/>
            <person name="Barry K."/>
            <person name="Detter J.C."/>
            <person name="Glavina del Rio T."/>
            <person name="Hammon N."/>
            <person name="Israni S."/>
            <person name="Dalin E."/>
            <person name="Tice H."/>
            <person name="Pitluck S."/>
            <person name="Chain P."/>
            <person name="Malfatti S."/>
            <person name="Shin M."/>
            <person name="Vergez L."/>
            <person name="Schmutz J."/>
            <person name="Larimer F."/>
            <person name="Land M."/>
            <person name="Hauser L."/>
            <person name="Pelletier D.A."/>
            <person name="Kyrpides N."/>
            <person name="Lykidis A."/>
            <person name="Oda Y."/>
            <person name="Harwood C.S."/>
            <person name="Richardson P."/>
        </authorList>
    </citation>
    <scope>NUCLEOTIDE SEQUENCE [LARGE SCALE GENOMIC DNA]</scope>
    <source>
        <strain evidence="2 3">BisB5</strain>
    </source>
</reference>
<dbReference type="BioCyc" id="RPAL316057:RPD_RS22775-MONOMER"/>
<evidence type="ECO:0000313" key="2">
    <source>
        <dbReference type="EMBL" id="ABE38000.1"/>
    </source>
</evidence>
<name>Q13D39_RHOPS</name>
<evidence type="ECO:0000256" key="1">
    <source>
        <dbReference type="SAM" id="MobiDB-lite"/>
    </source>
</evidence>
<sequence>MPYTVTAVRKDEKMQSVRNSSLIALAKARVWESEGWKVLIADPEGREHDIAQLDELTAFKPGKMTALSAILPADEPLSAQRPASQSRVEEEAATEEEAAFHLEEVHGPWLAEPHGPWLAESYDSESYDSASRESLSLHSS</sequence>
<organism evidence="2 3">
    <name type="scientific">Rhodopseudomonas palustris (strain BisB5)</name>
    <dbReference type="NCBI Taxonomy" id="316057"/>
    <lineage>
        <taxon>Bacteria</taxon>
        <taxon>Pseudomonadati</taxon>
        <taxon>Pseudomonadota</taxon>
        <taxon>Alphaproteobacteria</taxon>
        <taxon>Hyphomicrobiales</taxon>
        <taxon>Nitrobacteraceae</taxon>
        <taxon>Rhodopseudomonas</taxon>
    </lineage>
</organism>
<accession>Q13D39</accession>
<dbReference type="KEGG" id="rpd:RPD_0762"/>
<dbReference type="AlphaFoldDB" id="Q13D39"/>
<gene>
    <name evidence="2" type="ordered locus">RPD_0762</name>
</gene>
<dbReference type="HOGENOM" id="CLU_133811_0_0_5"/>
<evidence type="ECO:0000313" key="3">
    <source>
        <dbReference type="Proteomes" id="UP000001818"/>
    </source>
</evidence>
<dbReference type="Proteomes" id="UP000001818">
    <property type="component" value="Chromosome"/>
</dbReference>
<feature type="compositionally biased region" description="Low complexity" evidence="1">
    <location>
        <begin position="127"/>
        <end position="140"/>
    </location>
</feature>
<proteinExistence type="predicted"/>